<comment type="similarity">
    <text evidence="1">Belongs to the Integrator subunit 7 family.</text>
</comment>
<proteinExistence type="inferred from homology"/>
<evidence type="ECO:0000259" key="2">
    <source>
        <dbReference type="Pfam" id="PF24436"/>
    </source>
</evidence>
<protein>
    <submittedName>
        <fullName evidence="3">Integrator complex subunit 7</fullName>
    </submittedName>
</protein>
<dbReference type="OrthoDB" id="275783at2759"/>
<dbReference type="InterPro" id="IPR056516">
    <property type="entry name" value="INTS7_N"/>
</dbReference>
<evidence type="ECO:0000256" key="1">
    <source>
        <dbReference type="ARBA" id="ARBA00008565"/>
    </source>
</evidence>
<dbReference type="PANTHER" id="PTHR13322">
    <property type="entry name" value="C1ORF73 PROTEIN"/>
    <property type="match status" value="1"/>
</dbReference>
<gene>
    <name evidence="3" type="primary">INTS7</name>
    <name evidence="3" type="ORF">BGW38_001717</name>
</gene>
<name>A0A9P6G3E0_9FUNG</name>
<evidence type="ECO:0000313" key="4">
    <source>
        <dbReference type="Proteomes" id="UP000780801"/>
    </source>
</evidence>
<evidence type="ECO:0000313" key="3">
    <source>
        <dbReference type="EMBL" id="KAF9585576.1"/>
    </source>
</evidence>
<keyword evidence="4" id="KW-1185">Reference proteome</keyword>
<dbReference type="InterPro" id="IPR033060">
    <property type="entry name" value="INTS7"/>
</dbReference>
<dbReference type="PANTHER" id="PTHR13322:SF2">
    <property type="entry name" value="INTEGRATOR COMPLEX SUBUNIT 7"/>
    <property type="match status" value="1"/>
</dbReference>
<accession>A0A9P6G3E0</accession>
<dbReference type="GO" id="GO:0034472">
    <property type="term" value="P:snRNA 3'-end processing"/>
    <property type="evidence" value="ECO:0007669"/>
    <property type="project" value="TreeGrafter"/>
</dbReference>
<comment type="caution">
    <text evidence="3">The sequence shown here is derived from an EMBL/GenBank/DDBJ whole genome shotgun (WGS) entry which is preliminary data.</text>
</comment>
<organism evidence="3 4">
    <name type="scientific">Lunasporangiospora selenospora</name>
    <dbReference type="NCBI Taxonomy" id="979761"/>
    <lineage>
        <taxon>Eukaryota</taxon>
        <taxon>Fungi</taxon>
        <taxon>Fungi incertae sedis</taxon>
        <taxon>Mucoromycota</taxon>
        <taxon>Mortierellomycotina</taxon>
        <taxon>Mortierellomycetes</taxon>
        <taxon>Mortierellales</taxon>
        <taxon>Mortierellaceae</taxon>
        <taxon>Lunasporangiospora</taxon>
    </lineage>
</organism>
<dbReference type="Pfam" id="PF24436">
    <property type="entry name" value="INTS7_N"/>
    <property type="match status" value="1"/>
</dbReference>
<dbReference type="SUPFAM" id="SSF48371">
    <property type="entry name" value="ARM repeat"/>
    <property type="match status" value="2"/>
</dbReference>
<dbReference type="GO" id="GO:0032039">
    <property type="term" value="C:integrator complex"/>
    <property type="evidence" value="ECO:0007669"/>
    <property type="project" value="InterPro"/>
</dbReference>
<sequence>MTRAASDEAGFKRLVELETEYRTQRAADQLRAIASFPRLFDEFPFPVIINAAVLKLADYFRNSNNIQRHAILQVFKSSQHHLDKVLNVEETTKRISPMMQSNDPLARAITLRLLGCMSTIIYDRIDVYHNIIHSLDSSEAMEASAAVYAADRICAQSQKFCAIISGKLAFMVRDEKTPLPLRRRLIRIFGHMFEDITLARLARKTCLDILDLNQDGEYTVAILKTLTRLASHSLVDVTQQIDLLVLKAQSHESSGIRRVSMMCLGLLADNGIKFEQEHVKVLFKITHEAKDEGETRKAMSVLNKIFTRTSMLSSILLDNDRTATVNELLRAGLQVLSLSQSSLGKQECFEFFAAVLPFLVENRDVLPQDLRFPEAVTVVTTTMEQFLVETWSSQQGNQTTLQERRAQSGAVLSQLVVLALTCDEDKRVTDLIARLVEWLRLFENQADILAKALLKVARLRPTLFQGLQEPILAYLEHRLNNTNTKPFVQVFKVIIEAASVYRLTASPTAFNPEQLEVSLSTLLEQFGDFDIRERYTKNHWELYQLARHALQSGWPAVAVAALRNLEKPVKSVPCVLWLSSLQIMSTVERSLQSGQQQCALGEARPEVNATATDLYPQMRQYAQVVDHLHEMEAYQVDRSFHLQICIMRREYLQACQHAITSLHFTSSSILTRQRLQAGPAGLDALRPLTVATDEVLLIQCANNFSQLAHRYTLLKAKLSTSLSNPANITMSGSPLESLYNMDQQTDMAIGVLQTMCLALAYAIQSAATLLASSATYSQSQSMQSKVEIFDIDSLLIPLLSQAEDLTSRSDGARSSESIFNDSWRRALGYLNEQLHGEDSDSLQRSISTVQEFVSQCISYPVPFPHEFFLSRDILHCS</sequence>
<dbReference type="InterPro" id="IPR016024">
    <property type="entry name" value="ARM-type_fold"/>
</dbReference>
<reference evidence="3" key="1">
    <citation type="journal article" date="2020" name="Fungal Divers.">
        <title>Resolving the Mortierellaceae phylogeny through synthesis of multi-gene phylogenetics and phylogenomics.</title>
        <authorList>
            <person name="Vandepol N."/>
            <person name="Liber J."/>
            <person name="Desiro A."/>
            <person name="Na H."/>
            <person name="Kennedy M."/>
            <person name="Barry K."/>
            <person name="Grigoriev I.V."/>
            <person name="Miller A.N."/>
            <person name="O'Donnell K."/>
            <person name="Stajich J.E."/>
            <person name="Bonito G."/>
        </authorList>
    </citation>
    <scope>NUCLEOTIDE SEQUENCE</scope>
    <source>
        <strain evidence="3">KOD1015</strain>
    </source>
</reference>
<dbReference type="EMBL" id="JAABOA010000156">
    <property type="protein sequence ID" value="KAF9585576.1"/>
    <property type="molecule type" value="Genomic_DNA"/>
</dbReference>
<dbReference type="AlphaFoldDB" id="A0A9P6G3E0"/>
<feature type="domain" description="Integrator complex subunit 7 N-terminal" evidence="2">
    <location>
        <begin position="14"/>
        <end position="553"/>
    </location>
</feature>
<dbReference type="Proteomes" id="UP000780801">
    <property type="component" value="Unassembled WGS sequence"/>
</dbReference>